<feature type="region of interest" description="Disordered" evidence="1">
    <location>
        <begin position="1"/>
        <end position="42"/>
    </location>
</feature>
<reference evidence="2" key="1">
    <citation type="journal article" date="2015" name="Nature">
        <title>Complex archaea that bridge the gap between prokaryotes and eukaryotes.</title>
        <authorList>
            <person name="Spang A."/>
            <person name="Saw J.H."/>
            <person name="Jorgensen S.L."/>
            <person name="Zaremba-Niedzwiedzka K."/>
            <person name="Martijn J."/>
            <person name="Lind A.E."/>
            <person name="van Eijk R."/>
            <person name="Schleper C."/>
            <person name="Guy L."/>
            <person name="Ettema T.J."/>
        </authorList>
    </citation>
    <scope>NUCLEOTIDE SEQUENCE</scope>
</reference>
<dbReference type="AlphaFoldDB" id="A0A0F9VFF8"/>
<protein>
    <submittedName>
        <fullName evidence="2">Uncharacterized protein</fullName>
    </submittedName>
</protein>
<evidence type="ECO:0000256" key="1">
    <source>
        <dbReference type="SAM" id="MobiDB-lite"/>
    </source>
</evidence>
<dbReference type="EMBL" id="LAZR01000365">
    <property type="protein sequence ID" value="KKN72291.1"/>
    <property type="molecule type" value="Genomic_DNA"/>
</dbReference>
<accession>A0A0F9VFF8</accession>
<organism evidence="2">
    <name type="scientific">marine sediment metagenome</name>
    <dbReference type="NCBI Taxonomy" id="412755"/>
    <lineage>
        <taxon>unclassified sequences</taxon>
        <taxon>metagenomes</taxon>
        <taxon>ecological metagenomes</taxon>
    </lineage>
</organism>
<sequence>MSIYSNSLVRLLRAPEGDGGGGDPAPDPDPGGGGGDPEPVKFTVDGKEYSEAEVIAMRDGQMRQADYTTKTTAVAEKEKELDKALAGVKVFDGLLKTMQTDPDAAKREFDLIVGHAGRNRPAEGGENDEKFKALEEEIADFRLDQQLAALRANEDFAKNEGEILEMAEKRKIGNVEHAFEMFKGIHPEKFAVDPVTRKRVVVTEGAKGAAGGKGGKGFKFDSSADTAAEFKKYEELQSS</sequence>
<proteinExistence type="predicted"/>
<gene>
    <name evidence="2" type="ORF">LCGC14_0412420</name>
</gene>
<name>A0A0F9VFF8_9ZZZZ</name>
<comment type="caution">
    <text evidence="2">The sequence shown here is derived from an EMBL/GenBank/DDBJ whole genome shotgun (WGS) entry which is preliminary data.</text>
</comment>
<evidence type="ECO:0000313" key="2">
    <source>
        <dbReference type="EMBL" id="KKN72291.1"/>
    </source>
</evidence>